<dbReference type="InterPro" id="IPR011042">
    <property type="entry name" value="6-blade_b-propeller_TolB-like"/>
</dbReference>
<feature type="transmembrane region" description="Helical" evidence="3">
    <location>
        <begin position="97"/>
        <end position="115"/>
    </location>
</feature>
<evidence type="ECO:0000313" key="5">
    <source>
        <dbReference type="Proteomes" id="UP000760819"/>
    </source>
</evidence>
<reference evidence="4" key="1">
    <citation type="submission" date="2020-04" db="EMBL/GenBank/DDBJ databases">
        <authorList>
            <person name="Zhang T."/>
        </authorList>
    </citation>
    <scope>NUCLEOTIDE SEQUENCE</scope>
    <source>
        <strain evidence="4">HKST-UBA12</strain>
    </source>
</reference>
<comment type="caution">
    <text evidence="4">The sequence shown here is derived from an EMBL/GenBank/DDBJ whole genome shotgun (WGS) entry which is preliminary data.</text>
</comment>
<dbReference type="Gene3D" id="2.120.10.30">
    <property type="entry name" value="TolB, C-terminal domain"/>
    <property type="match status" value="1"/>
</dbReference>
<keyword evidence="1" id="KW-0175">Coiled coil</keyword>
<dbReference type="AlphaFoldDB" id="A0A955ID17"/>
<organism evidence="4 5">
    <name type="scientific">Candidatus Dojkabacteria bacterium</name>
    <dbReference type="NCBI Taxonomy" id="2099670"/>
    <lineage>
        <taxon>Bacteria</taxon>
        <taxon>Candidatus Dojkabacteria</taxon>
    </lineage>
</organism>
<sequence length="484" mass="52320">KAADIRSRSALGKVNDELPMEEDQETPAMIKEFDQDVRADEHGAGGRLSGAKSSAQRLLKRAATKANDGVALVRSRVMPAPGDRTMYLRKGHSQTKWKTIILIGVVILVILVLIINKRNEEVAVERHIQEVETKISELENTWQQLKTEASAASIGEVPAENKQDIAARIAEVVKSAESLLGENIGTDRLDEIISETQKSQDALFNVRSFTDPQVVADLELTFEGADAAAAVYASGNIFVADRARGVVYRMGTTLNSEVSSFATGLSSPYLLTADPSGNVVFVDNNSDSVMGTIDATSGNVSRSPSDSLARIGTLAGMDIYDANAALYSVNPAKNVVVKQENISGNYVVPNDAAPWRQDADFANAVALKVDYSIFMLVKGKGLLRYEGGEPATYNASGFSAADTQALQNASAFDLTATKLYIADPAGRRLIVAERTNADTYTFKEQYVYRGDDDTVFSKMQSVSVNEANGKIYVLDGNQVIRLDI</sequence>
<keyword evidence="3" id="KW-0472">Membrane</keyword>
<gene>
    <name evidence="4" type="ORF">KC640_02035</name>
</gene>
<feature type="coiled-coil region" evidence="1">
    <location>
        <begin position="121"/>
        <end position="148"/>
    </location>
</feature>
<dbReference type="Proteomes" id="UP000760819">
    <property type="component" value="Unassembled WGS sequence"/>
</dbReference>
<evidence type="ECO:0000256" key="1">
    <source>
        <dbReference type="SAM" id="Coils"/>
    </source>
</evidence>
<evidence type="ECO:0000256" key="2">
    <source>
        <dbReference type="SAM" id="MobiDB-lite"/>
    </source>
</evidence>
<feature type="region of interest" description="Disordered" evidence="2">
    <location>
        <begin position="1"/>
        <end position="29"/>
    </location>
</feature>
<evidence type="ECO:0000256" key="3">
    <source>
        <dbReference type="SAM" id="Phobius"/>
    </source>
</evidence>
<dbReference type="SUPFAM" id="SSF101898">
    <property type="entry name" value="NHL repeat"/>
    <property type="match status" value="1"/>
</dbReference>
<reference evidence="4" key="2">
    <citation type="journal article" date="2021" name="Microbiome">
        <title>Successional dynamics and alternative stable states in a saline activated sludge microbial community over 9 years.</title>
        <authorList>
            <person name="Wang Y."/>
            <person name="Ye J."/>
            <person name="Ju F."/>
            <person name="Liu L."/>
            <person name="Boyd J.A."/>
            <person name="Deng Y."/>
            <person name="Parks D.H."/>
            <person name="Jiang X."/>
            <person name="Yin X."/>
            <person name="Woodcroft B.J."/>
            <person name="Tyson G.W."/>
            <person name="Hugenholtz P."/>
            <person name="Polz M.F."/>
            <person name="Zhang T."/>
        </authorList>
    </citation>
    <scope>NUCLEOTIDE SEQUENCE</scope>
    <source>
        <strain evidence="4">HKST-UBA12</strain>
    </source>
</reference>
<evidence type="ECO:0000313" key="4">
    <source>
        <dbReference type="EMBL" id="MCA9379183.1"/>
    </source>
</evidence>
<proteinExistence type="predicted"/>
<evidence type="ECO:0008006" key="6">
    <source>
        <dbReference type="Google" id="ProtNLM"/>
    </source>
</evidence>
<feature type="non-terminal residue" evidence="4">
    <location>
        <position position="1"/>
    </location>
</feature>
<keyword evidence="3" id="KW-1133">Transmembrane helix</keyword>
<accession>A0A955ID17</accession>
<name>A0A955ID17_9BACT</name>
<dbReference type="EMBL" id="JAGQLI010000105">
    <property type="protein sequence ID" value="MCA9379183.1"/>
    <property type="molecule type" value="Genomic_DNA"/>
</dbReference>
<protein>
    <recommendedName>
        <fullName evidence="6">SMP-30/Gluconolactonase/LRE-like region domain-containing protein</fullName>
    </recommendedName>
</protein>
<keyword evidence="3" id="KW-0812">Transmembrane</keyword>